<gene>
    <name evidence="2" type="ORF">EY643_14165</name>
</gene>
<keyword evidence="1" id="KW-1133">Transmembrane helix</keyword>
<feature type="transmembrane region" description="Helical" evidence="1">
    <location>
        <begin position="184"/>
        <end position="208"/>
    </location>
</feature>
<dbReference type="OrthoDB" id="6113458at2"/>
<dbReference type="InterPro" id="IPR007813">
    <property type="entry name" value="PilN"/>
</dbReference>
<dbReference type="EMBL" id="CP036422">
    <property type="protein sequence ID" value="QFU76705.1"/>
    <property type="molecule type" value="Genomic_DNA"/>
</dbReference>
<keyword evidence="1" id="KW-0472">Membrane</keyword>
<evidence type="ECO:0000313" key="2">
    <source>
        <dbReference type="EMBL" id="QFU76705.1"/>
    </source>
</evidence>
<sequence length="336" mass="37013">MFESQQNWELFGYDMRDLGRHFTAAWRDFLWAYDSPVRARLDEPVRLQSMDGVACYQAGELCTGTGADCAAVLLPEDLVLSRLLRLPLAVESDLPAVVALEVNANSPFSADDTGYGWRVIERGEQQLKVVLVIVSRSAAMTYVAQEYGSHDPLAQELWVDSEGAKVVVEGFGEGQRRERYKRRLVRVASMLGGAALVVLVAIAASAGLKKVELGNVEEIAQRTQMETAEASRMRAELSQANEAIAEINTLQQDHPSPHLELARLTSLLSDDAFIERFSMSGTEIDLRGRATDASSLMQVLTEQADYGRVSAASPIRRVPGQDKEQFHLKITMGEPG</sequence>
<evidence type="ECO:0000256" key="1">
    <source>
        <dbReference type="SAM" id="Phobius"/>
    </source>
</evidence>
<name>A0A5P9NMI5_9GAMM</name>
<evidence type="ECO:0000313" key="3">
    <source>
        <dbReference type="Proteomes" id="UP000326287"/>
    </source>
</evidence>
<dbReference type="RefSeq" id="WP_153239847.1">
    <property type="nucleotide sequence ID" value="NZ_CP036422.1"/>
</dbReference>
<protein>
    <submittedName>
        <fullName evidence="2">General secretion pathway protein GspL</fullName>
    </submittedName>
</protein>
<organism evidence="2 3">
    <name type="scientific">Halioglobus maricola</name>
    <dbReference type="NCBI Taxonomy" id="2601894"/>
    <lineage>
        <taxon>Bacteria</taxon>
        <taxon>Pseudomonadati</taxon>
        <taxon>Pseudomonadota</taxon>
        <taxon>Gammaproteobacteria</taxon>
        <taxon>Cellvibrionales</taxon>
        <taxon>Halieaceae</taxon>
        <taxon>Halioglobus</taxon>
    </lineage>
</organism>
<dbReference type="KEGG" id="halc:EY643_14165"/>
<dbReference type="Proteomes" id="UP000326287">
    <property type="component" value="Chromosome"/>
</dbReference>
<reference evidence="2 3" key="1">
    <citation type="submission" date="2019-02" db="EMBL/GenBank/DDBJ databases">
        <authorList>
            <person name="Li S.-H."/>
        </authorList>
    </citation>
    <scope>NUCLEOTIDE SEQUENCE [LARGE SCALE GENOMIC DNA]</scope>
    <source>
        <strain evidence="2 3">IMCC14385</strain>
    </source>
</reference>
<dbReference type="AlphaFoldDB" id="A0A5P9NMI5"/>
<keyword evidence="1" id="KW-0812">Transmembrane</keyword>
<dbReference type="Pfam" id="PF05137">
    <property type="entry name" value="PilN"/>
    <property type="match status" value="1"/>
</dbReference>
<accession>A0A5P9NMI5</accession>
<keyword evidence="3" id="KW-1185">Reference proteome</keyword>
<proteinExistence type="predicted"/>